<gene>
    <name evidence="1" type="ORF">K0M31_013981</name>
</gene>
<name>A0AA40G7V3_9HYME</name>
<accession>A0AA40G7V3</accession>
<evidence type="ECO:0000313" key="2">
    <source>
        <dbReference type="Proteomes" id="UP001177670"/>
    </source>
</evidence>
<evidence type="ECO:0000313" key="1">
    <source>
        <dbReference type="EMBL" id="KAK1132596.1"/>
    </source>
</evidence>
<protein>
    <submittedName>
        <fullName evidence="1">Uncharacterized protein</fullName>
    </submittedName>
</protein>
<proteinExistence type="predicted"/>
<dbReference type="AlphaFoldDB" id="A0AA40G7V3"/>
<comment type="caution">
    <text evidence="1">The sequence shown here is derived from an EMBL/GenBank/DDBJ whole genome shotgun (WGS) entry which is preliminary data.</text>
</comment>
<dbReference type="EMBL" id="JAHYIQ010000004">
    <property type="protein sequence ID" value="KAK1132596.1"/>
    <property type="molecule type" value="Genomic_DNA"/>
</dbReference>
<organism evidence="1 2">
    <name type="scientific">Melipona bicolor</name>
    <dbReference type="NCBI Taxonomy" id="60889"/>
    <lineage>
        <taxon>Eukaryota</taxon>
        <taxon>Metazoa</taxon>
        <taxon>Ecdysozoa</taxon>
        <taxon>Arthropoda</taxon>
        <taxon>Hexapoda</taxon>
        <taxon>Insecta</taxon>
        <taxon>Pterygota</taxon>
        <taxon>Neoptera</taxon>
        <taxon>Endopterygota</taxon>
        <taxon>Hymenoptera</taxon>
        <taxon>Apocrita</taxon>
        <taxon>Aculeata</taxon>
        <taxon>Apoidea</taxon>
        <taxon>Anthophila</taxon>
        <taxon>Apidae</taxon>
        <taxon>Melipona</taxon>
    </lineage>
</organism>
<keyword evidence="2" id="KW-1185">Reference proteome</keyword>
<sequence length="100" mass="10708">MKLLPSASATPPERNIFLAGVRSSVSSHKMHFESPNGGFPRETELFLSASVATGVADKSGMVSTGSRKITNCASYDSRRDLRTSTATGETDLFYPMVHPG</sequence>
<reference evidence="1" key="1">
    <citation type="submission" date="2021-10" db="EMBL/GenBank/DDBJ databases">
        <title>Melipona bicolor Genome sequencing and assembly.</title>
        <authorList>
            <person name="Araujo N.S."/>
            <person name="Arias M.C."/>
        </authorList>
    </citation>
    <scope>NUCLEOTIDE SEQUENCE</scope>
    <source>
        <strain evidence="1">USP_2M_L1-L4_2017</strain>
        <tissue evidence="1">Whole body</tissue>
    </source>
</reference>
<dbReference type="Proteomes" id="UP001177670">
    <property type="component" value="Unassembled WGS sequence"/>
</dbReference>